<proteinExistence type="predicted"/>
<gene>
    <name evidence="8" type="ORF">FJQ54_10095</name>
</gene>
<keyword evidence="5 6" id="KW-0472">Membrane</keyword>
<protein>
    <submittedName>
        <fullName evidence="8">SLC45 family MFS transporter</fullName>
    </submittedName>
</protein>
<feature type="transmembrane region" description="Helical" evidence="6">
    <location>
        <begin position="109"/>
        <end position="126"/>
    </location>
</feature>
<keyword evidence="9" id="KW-1185">Reference proteome</keyword>
<dbReference type="GO" id="GO:0016020">
    <property type="term" value="C:membrane"/>
    <property type="evidence" value="ECO:0007669"/>
    <property type="project" value="UniProtKB-SubCell"/>
</dbReference>
<sequence length="501" mass="54292">MASAAGRVERPRLSFWGLWNLSFGFFGIQVGFALQNANVSRIFQSLGTSIDDLAFLWIAGPVTGLLVQPIIGYFSDRTWTPLGRRRPYFLAGAILASLALLGMPNSHALWFAAGMLWILDASLNIAMEPFRAFVGDMVSERQRTAGYAFQTVFIGAGAVAASLAPAVLTQLFGVSNVAPPGEIPPSVRLAFYIGAGALLASVLWTVFSTREYSPEQMRAFEGEQAEISHDEPLAVPLNGFWWVTFGAIVVICVSQFGLDKPVYILGGALLAYGGLQELTRRHALAGKRGGPVTRIVSDLVQMPPTMKRLALVQFFTWIALFILWIYTTPIVTRYMFGATDTASRSYNDGADWVGVLFGIYNGVAAIYAFALPSLAARIGRVRTHVLGLLAGAFGFGLFLLIRDPLWLILPMILIGIAWASILTMPYAILSSALPQAKLGVFMGLFNMFIVLPQLLVSSAMGSIMGLAFPNEPIWLMGIASLVLLIAAAAMRGLDHQSDSLR</sequence>
<organism evidence="8 9">
    <name type="scientific">Sandaracinobacter neustonicus</name>
    <dbReference type="NCBI Taxonomy" id="1715348"/>
    <lineage>
        <taxon>Bacteria</taxon>
        <taxon>Pseudomonadati</taxon>
        <taxon>Pseudomonadota</taxon>
        <taxon>Alphaproteobacteria</taxon>
        <taxon>Sphingomonadales</taxon>
        <taxon>Sphingosinicellaceae</taxon>
        <taxon>Sandaracinobacter</taxon>
    </lineage>
</organism>
<evidence type="ECO:0000313" key="9">
    <source>
        <dbReference type="Proteomes" id="UP000319897"/>
    </source>
</evidence>
<dbReference type="Gene3D" id="1.20.1250.20">
    <property type="entry name" value="MFS general substrate transporter like domains"/>
    <property type="match status" value="1"/>
</dbReference>
<dbReference type="EMBL" id="VFSU01000024">
    <property type="protein sequence ID" value="TPE61244.1"/>
    <property type="molecule type" value="Genomic_DNA"/>
</dbReference>
<dbReference type="AlphaFoldDB" id="A0A501XLU3"/>
<comment type="caution">
    <text evidence="8">The sequence shown here is derived from an EMBL/GenBank/DDBJ whole genome shotgun (WGS) entry which is preliminary data.</text>
</comment>
<feature type="transmembrane region" description="Helical" evidence="6">
    <location>
        <begin position="54"/>
        <end position="75"/>
    </location>
</feature>
<evidence type="ECO:0000313" key="8">
    <source>
        <dbReference type="EMBL" id="TPE61244.1"/>
    </source>
</evidence>
<dbReference type="PANTHER" id="PTHR19432:SF35">
    <property type="entry name" value="SOLUTE CARRIER FAMILY 45 MEMBER 3 ISOFORM X1"/>
    <property type="match status" value="1"/>
</dbReference>
<evidence type="ECO:0000259" key="7">
    <source>
        <dbReference type="PROSITE" id="PS50850"/>
    </source>
</evidence>
<dbReference type="SUPFAM" id="SSF103473">
    <property type="entry name" value="MFS general substrate transporter"/>
    <property type="match status" value="1"/>
</dbReference>
<feature type="transmembrane region" description="Helical" evidence="6">
    <location>
        <begin position="239"/>
        <end position="256"/>
    </location>
</feature>
<feature type="transmembrane region" description="Helical" evidence="6">
    <location>
        <begin position="87"/>
        <end position="103"/>
    </location>
</feature>
<name>A0A501XLU3_9SPHN</name>
<feature type="transmembrane region" description="Helical" evidence="6">
    <location>
        <begin position="383"/>
        <end position="401"/>
    </location>
</feature>
<feature type="transmembrane region" description="Helical" evidence="6">
    <location>
        <begin position="12"/>
        <end position="34"/>
    </location>
</feature>
<dbReference type="Proteomes" id="UP000319897">
    <property type="component" value="Unassembled WGS sequence"/>
</dbReference>
<accession>A0A501XLU3</accession>
<dbReference type="InterPro" id="IPR011701">
    <property type="entry name" value="MFS"/>
</dbReference>
<feature type="domain" description="Major facilitator superfamily (MFS) profile" evidence="7">
    <location>
        <begin position="312"/>
        <end position="501"/>
    </location>
</feature>
<feature type="transmembrane region" description="Helical" evidence="6">
    <location>
        <begin position="352"/>
        <end position="371"/>
    </location>
</feature>
<dbReference type="InterPro" id="IPR036259">
    <property type="entry name" value="MFS_trans_sf"/>
</dbReference>
<feature type="transmembrane region" description="Helical" evidence="6">
    <location>
        <begin position="147"/>
        <end position="169"/>
    </location>
</feature>
<dbReference type="InterPro" id="IPR020846">
    <property type="entry name" value="MFS_dom"/>
</dbReference>
<keyword evidence="4 6" id="KW-1133">Transmembrane helix</keyword>
<dbReference type="OrthoDB" id="7584869at2"/>
<feature type="transmembrane region" description="Helical" evidence="6">
    <location>
        <begin position="189"/>
        <end position="207"/>
    </location>
</feature>
<evidence type="ECO:0000256" key="2">
    <source>
        <dbReference type="ARBA" id="ARBA00022448"/>
    </source>
</evidence>
<evidence type="ECO:0000256" key="6">
    <source>
        <dbReference type="SAM" id="Phobius"/>
    </source>
</evidence>
<feature type="transmembrane region" description="Helical" evidence="6">
    <location>
        <begin position="441"/>
        <end position="467"/>
    </location>
</feature>
<evidence type="ECO:0000256" key="5">
    <source>
        <dbReference type="ARBA" id="ARBA00023136"/>
    </source>
</evidence>
<keyword evidence="2" id="KW-0813">Transport</keyword>
<evidence type="ECO:0000256" key="3">
    <source>
        <dbReference type="ARBA" id="ARBA00022692"/>
    </source>
</evidence>
<comment type="subcellular location">
    <subcellularLocation>
        <location evidence="1">Membrane</location>
        <topology evidence="1">Multi-pass membrane protein</topology>
    </subcellularLocation>
</comment>
<feature type="transmembrane region" description="Helical" evidence="6">
    <location>
        <begin position="473"/>
        <end position="493"/>
    </location>
</feature>
<dbReference type="PANTHER" id="PTHR19432">
    <property type="entry name" value="SUGAR TRANSPORTER"/>
    <property type="match status" value="1"/>
</dbReference>
<feature type="transmembrane region" description="Helical" evidence="6">
    <location>
        <begin position="407"/>
        <end position="429"/>
    </location>
</feature>
<reference evidence="8 9" key="1">
    <citation type="submission" date="2019-06" db="EMBL/GenBank/DDBJ databases">
        <authorList>
            <person name="Lee I."/>
            <person name="Jang G.I."/>
            <person name="Hwang C.Y."/>
        </authorList>
    </citation>
    <scope>NUCLEOTIDE SEQUENCE [LARGE SCALE GENOMIC DNA]</scope>
    <source>
        <strain evidence="8 9">PAMC 28131</strain>
    </source>
</reference>
<dbReference type="PROSITE" id="PS50850">
    <property type="entry name" value="MFS"/>
    <property type="match status" value="1"/>
</dbReference>
<dbReference type="GO" id="GO:0022857">
    <property type="term" value="F:transmembrane transporter activity"/>
    <property type="evidence" value="ECO:0007669"/>
    <property type="project" value="InterPro"/>
</dbReference>
<evidence type="ECO:0000256" key="4">
    <source>
        <dbReference type="ARBA" id="ARBA00022989"/>
    </source>
</evidence>
<keyword evidence="3 6" id="KW-0812">Transmembrane</keyword>
<dbReference type="Pfam" id="PF07690">
    <property type="entry name" value="MFS_1"/>
    <property type="match status" value="1"/>
</dbReference>
<feature type="transmembrane region" description="Helical" evidence="6">
    <location>
        <begin position="309"/>
        <end position="332"/>
    </location>
</feature>
<evidence type="ECO:0000256" key="1">
    <source>
        <dbReference type="ARBA" id="ARBA00004141"/>
    </source>
</evidence>